<gene>
    <name evidence="3" type="ORF">SAMN00768000_1594</name>
</gene>
<evidence type="ECO:0000256" key="1">
    <source>
        <dbReference type="RuleBase" id="RU003513"/>
    </source>
</evidence>
<name>A0A1W1WDH7_SULTA</name>
<evidence type="ECO:0000313" key="4">
    <source>
        <dbReference type="Proteomes" id="UP000192660"/>
    </source>
</evidence>
<keyword evidence="4" id="KW-1185">Reference proteome</keyword>
<keyword evidence="1" id="KW-0413">Isomerase</keyword>
<reference evidence="4" key="1">
    <citation type="submission" date="2017-04" db="EMBL/GenBank/DDBJ databases">
        <authorList>
            <person name="Varghese N."/>
            <person name="Submissions S."/>
        </authorList>
    </citation>
    <scope>NUCLEOTIDE SEQUENCE [LARGE SCALE GENOMIC DNA]</scope>
    <source>
        <strain evidence="4">DSM 9293</strain>
    </source>
</reference>
<dbReference type="OrthoDB" id="9803238at2"/>
<dbReference type="Gene3D" id="3.40.50.2000">
    <property type="entry name" value="Glycogen Phosphorylase B"/>
    <property type="match status" value="2"/>
</dbReference>
<evidence type="ECO:0000259" key="2">
    <source>
        <dbReference type="Pfam" id="PF02350"/>
    </source>
</evidence>
<proteinExistence type="inferred from homology"/>
<feature type="domain" description="UDP-N-acetylglucosamine 2-epimerase" evidence="2">
    <location>
        <begin position="27"/>
        <end position="323"/>
    </location>
</feature>
<dbReference type="SUPFAM" id="SSF53756">
    <property type="entry name" value="UDP-Glycosyltransferase/glycogen phosphorylase"/>
    <property type="match status" value="1"/>
</dbReference>
<dbReference type="Proteomes" id="UP000192660">
    <property type="component" value="Unassembled WGS sequence"/>
</dbReference>
<evidence type="ECO:0000313" key="3">
    <source>
        <dbReference type="EMBL" id="SMC04336.1"/>
    </source>
</evidence>
<sequence length="353" mass="39539">MKVVSIIGARPQYIKAAVVSPLLRQYAKEVLIDTGQHYDEKLSKIFYDGLAVPRPDYDLRVGSATHGIQTGKMLMALDPILEKERPDWVVVYGDTNSTLAGALAASKLHIPVAHIEAGLRSFNRAMPEEINRVLTDHLATKLYCPTKQAVNNLAQEGITEGVVLCGDVMDVLWDNTPDNPEILVQLRLQSKPFALATVHRQETTDDPDKLRDVLKALADLPWPVVLPLHPRTRQRIEQFHLQAFIATSQLHIVEPLSYQDMVTLERHAQAVLTDSGGVQREACRAGTPTYILRDETEWTELIESGQAVLCGTHYERIRDAVQHQRLRSRPTSPSSDPVRCIVEDLQRGYDSHA</sequence>
<dbReference type="GO" id="GO:0016853">
    <property type="term" value="F:isomerase activity"/>
    <property type="evidence" value="ECO:0007669"/>
    <property type="project" value="UniProtKB-KW"/>
</dbReference>
<protein>
    <submittedName>
        <fullName evidence="3">UDP-GlcNAc3NAcA epimerase</fullName>
    </submittedName>
</protein>
<dbReference type="InterPro" id="IPR029767">
    <property type="entry name" value="WecB-like"/>
</dbReference>
<accession>A0A1W1WDH7</accession>
<dbReference type="RefSeq" id="WP_084661203.1">
    <property type="nucleotide sequence ID" value="NZ_FWWY01000001.1"/>
</dbReference>
<dbReference type="InterPro" id="IPR003331">
    <property type="entry name" value="UDP_GlcNAc_Epimerase_2_dom"/>
</dbReference>
<dbReference type="EMBL" id="FWWY01000001">
    <property type="protein sequence ID" value="SMC04336.1"/>
    <property type="molecule type" value="Genomic_DNA"/>
</dbReference>
<dbReference type="CDD" id="cd03786">
    <property type="entry name" value="GTB_UDP-GlcNAc_2-Epimerase"/>
    <property type="match status" value="1"/>
</dbReference>
<organism evidence="3 4">
    <name type="scientific">Sulfobacillus thermosulfidooxidans (strain DSM 9293 / VKM B-1269 / AT-1)</name>
    <dbReference type="NCBI Taxonomy" id="929705"/>
    <lineage>
        <taxon>Bacteria</taxon>
        <taxon>Bacillati</taxon>
        <taxon>Bacillota</taxon>
        <taxon>Clostridia</taxon>
        <taxon>Eubacteriales</taxon>
        <taxon>Clostridiales Family XVII. Incertae Sedis</taxon>
        <taxon>Sulfobacillus</taxon>
    </lineage>
</organism>
<dbReference type="NCBIfam" id="TIGR00236">
    <property type="entry name" value="wecB"/>
    <property type="match status" value="1"/>
</dbReference>
<dbReference type="STRING" id="28034.BFX07_01415"/>
<dbReference type="PANTHER" id="PTHR43174:SF1">
    <property type="entry name" value="UDP-N-ACETYLGLUCOSAMINE 2-EPIMERASE"/>
    <property type="match status" value="1"/>
</dbReference>
<dbReference type="Pfam" id="PF02350">
    <property type="entry name" value="Epimerase_2"/>
    <property type="match status" value="1"/>
</dbReference>
<comment type="similarity">
    <text evidence="1">Belongs to the UDP-N-acetylglucosamine 2-epimerase family.</text>
</comment>
<dbReference type="AlphaFoldDB" id="A0A1W1WDH7"/>
<dbReference type="PANTHER" id="PTHR43174">
    <property type="entry name" value="UDP-N-ACETYLGLUCOSAMINE 2-EPIMERASE"/>
    <property type="match status" value="1"/>
</dbReference>